<organism evidence="2 3">
    <name type="scientific">Engelhardtia mirabilis</name>
    <dbReference type="NCBI Taxonomy" id="2528011"/>
    <lineage>
        <taxon>Bacteria</taxon>
        <taxon>Pseudomonadati</taxon>
        <taxon>Planctomycetota</taxon>
        <taxon>Planctomycetia</taxon>
        <taxon>Planctomycetia incertae sedis</taxon>
        <taxon>Engelhardtia</taxon>
    </lineage>
</organism>
<proteinExistence type="predicted"/>
<dbReference type="InterPro" id="IPR020845">
    <property type="entry name" value="AMP-binding_CS"/>
</dbReference>
<dbReference type="PANTHER" id="PTHR24096">
    <property type="entry name" value="LONG-CHAIN-FATTY-ACID--COA LIGASE"/>
    <property type="match status" value="1"/>
</dbReference>
<keyword evidence="2" id="KW-0436">Ligase</keyword>
<keyword evidence="3" id="KW-1185">Reference proteome</keyword>
<dbReference type="EC" id="6.2.1.3" evidence="2"/>
<evidence type="ECO:0000259" key="1">
    <source>
        <dbReference type="Pfam" id="PF00501"/>
    </source>
</evidence>
<dbReference type="InterPro" id="IPR000873">
    <property type="entry name" value="AMP-dep_synth/lig_dom"/>
</dbReference>
<sequence length="616" mass="65339">MTPPNETPTLAPAAVDVERRSDGSLVLRSPQELGPYAAQLGIHLRAWADRAGSRTFLAERAAGARGWREVTYASARRGVDALSARLLELGLGPARPLAILSDNSVDHGLLALAAMQVGVPVAPISPAYSLLTADRTRLRGMLELLEPGAVFAENGELFATAIADAAPADAARLWSTSPLPSSGAAPSFCVRELLESESGPAVETAFAAVGPDSVAKILFTSGSTGLPKGVINTQAMLCSSVQAQAQVWPFLAERPPVIVDWLPWSHTFGGNHNFDMVLRNGGSLYVDAGKPAPGRLQPTLDNLADVAPTHYFNVPRGYAMLIGEFERDEALAANFFSRLEMVFYAAAALPQDLWERMEALALKHAGHRVFMASAWGSTETSPLATAVHFPIPRAGVIGLPVPGTEIAMVPSGSKLELRVKGPNVTPGYWKRPDLTREAFDEDGFYRIGDAGVLADPERPELGIVFDGRVVEDFKLSSGTWVNVGILRPTFLASCEGLVSDAVLCGHDTDGIGALVWPDPGVVERLTADLPAGTGLAERCADPRVRGALGQALARHNEAHCGNALRIEAALFLEAPPSIDAGEITDKGYVNQRAVLEGRAEKVAQLLARGDGVVMAE</sequence>
<dbReference type="RefSeq" id="WP_145070284.1">
    <property type="nucleotide sequence ID" value="NZ_CP036287.1"/>
</dbReference>
<dbReference type="Gene3D" id="3.40.50.12780">
    <property type="entry name" value="N-terminal domain of ligase-like"/>
    <property type="match status" value="1"/>
</dbReference>
<dbReference type="PANTHER" id="PTHR24096:SF420">
    <property type="entry name" value="LONG-CHAIN-FATTY-ACID--COA LIGASE-RELATED"/>
    <property type="match status" value="1"/>
</dbReference>
<evidence type="ECO:0000313" key="3">
    <source>
        <dbReference type="Proteomes" id="UP000316921"/>
    </source>
</evidence>
<dbReference type="PROSITE" id="PS00455">
    <property type="entry name" value="AMP_BINDING"/>
    <property type="match status" value="1"/>
</dbReference>
<dbReference type="InterPro" id="IPR042099">
    <property type="entry name" value="ANL_N_sf"/>
</dbReference>
<evidence type="ECO:0000313" key="2">
    <source>
        <dbReference type="EMBL" id="QDU69928.1"/>
    </source>
</evidence>
<dbReference type="KEGG" id="pbap:Pla133_50510"/>
<dbReference type="AlphaFoldDB" id="A0A518BSI4"/>
<gene>
    <name evidence="2" type="ORF">Pla133_50510</name>
</gene>
<feature type="domain" description="AMP-dependent synthetase/ligase" evidence="1">
    <location>
        <begin position="45"/>
        <end position="429"/>
    </location>
</feature>
<dbReference type="EMBL" id="CP036287">
    <property type="protein sequence ID" value="QDU69928.1"/>
    <property type="molecule type" value="Genomic_DNA"/>
</dbReference>
<dbReference type="SUPFAM" id="SSF56801">
    <property type="entry name" value="Acetyl-CoA synthetase-like"/>
    <property type="match status" value="1"/>
</dbReference>
<dbReference type="Proteomes" id="UP000316921">
    <property type="component" value="Chromosome"/>
</dbReference>
<dbReference type="GO" id="GO:0004467">
    <property type="term" value="F:long-chain fatty acid-CoA ligase activity"/>
    <property type="evidence" value="ECO:0007669"/>
    <property type="project" value="UniProtKB-EC"/>
</dbReference>
<name>A0A518BSI4_9BACT</name>
<protein>
    <submittedName>
        <fullName evidence="2">Long-chain-fatty-acid--CoA ligase FadD15</fullName>
        <ecNumber evidence="2">6.2.1.3</ecNumber>
    </submittedName>
</protein>
<accession>A0A518BSI4</accession>
<reference evidence="2 3" key="1">
    <citation type="submission" date="2019-02" db="EMBL/GenBank/DDBJ databases">
        <title>Deep-cultivation of Planctomycetes and their phenomic and genomic characterization uncovers novel biology.</title>
        <authorList>
            <person name="Wiegand S."/>
            <person name="Jogler M."/>
            <person name="Boedeker C."/>
            <person name="Pinto D."/>
            <person name="Vollmers J."/>
            <person name="Rivas-Marin E."/>
            <person name="Kohn T."/>
            <person name="Peeters S.H."/>
            <person name="Heuer A."/>
            <person name="Rast P."/>
            <person name="Oberbeckmann S."/>
            <person name="Bunk B."/>
            <person name="Jeske O."/>
            <person name="Meyerdierks A."/>
            <person name="Storesund J.E."/>
            <person name="Kallscheuer N."/>
            <person name="Luecker S."/>
            <person name="Lage O.M."/>
            <person name="Pohl T."/>
            <person name="Merkel B.J."/>
            <person name="Hornburger P."/>
            <person name="Mueller R.-W."/>
            <person name="Bruemmer F."/>
            <person name="Labrenz M."/>
            <person name="Spormann A.M."/>
            <person name="Op den Camp H."/>
            <person name="Overmann J."/>
            <person name="Amann R."/>
            <person name="Jetten M.S.M."/>
            <person name="Mascher T."/>
            <person name="Medema M.H."/>
            <person name="Devos D.P."/>
            <person name="Kaster A.-K."/>
            <person name="Ovreas L."/>
            <person name="Rohde M."/>
            <person name="Galperin M.Y."/>
            <person name="Jogler C."/>
        </authorList>
    </citation>
    <scope>NUCLEOTIDE SEQUENCE [LARGE SCALE GENOMIC DNA]</scope>
    <source>
        <strain evidence="2 3">Pla133</strain>
    </source>
</reference>
<dbReference type="Pfam" id="PF00501">
    <property type="entry name" value="AMP-binding"/>
    <property type="match status" value="1"/>
</dbReference>